<evidence type="ECO:0000313" key="3">
    <source>
        <dbReference type="Proteomes" id="UP000038010"/>
    </source>
</evidence>
<feature type="compositionally biased region" description="Acidic residues" evidence="1">
    <location>
        <begin position="138"/>
        <end position="152"/>
    </location>
</feature>
<feature type="compositionally biased region" description="Pro residues" evidence="1">
    <location>
        <begin position="9"/>
        <end position="19"/>
    </location>
</feature>
<dbReference type="GeneID" id="28742377"/>
<dbReference type="RefSeq" id="XP_017998180.1">
    <property type="nucleotide sequence ID" value="XM_018150508.1"/>
</dbReference>
<evidence type="ECO:0000256" key="1">
    <source>
        <dbReference type="SAM" id="MobiDB-lite"/>
    </source>
</evidence>
<feature type="compositionally biased region" description="Acidic residues" evidence="1">
    <location>
        <begin position="174"/>
        <end position="190"/>
    </location>
</feature>
<comment type="caution">
    <text evidence="2">The sequence shown here is derived from an EMBL/GenBank/DDBJ whole genome shotgun (WGS) entry which is preliminary data.</text>
</comment>
<feature type="region of interest" description="Disordered" evidence="1">
    <location>
        <begin position="74"/>
        <end position="235"/>
    </location>
</feature>
<name>A0A0N1H8G7_9EURO</name>
<dbReference type="EMBL" id="LFJN01000020">
    <property type="protein sequence ID" value="KPI38217.1"/>
    <property type="molecule type" value="Genomic_DNA"/>
</dbReference>
<reference evidence="2 3" key="1">
    <citation type="submission" date="2015-06" db="EMBL/GenBank/DDBJ databases">
        <title>Draft genome of the ant-associated black yeast Phialophora attae CBS 131958.</title>
        <authorList>
            <person name="Moreno L.F."/>
            <person name="Stielow B.J."/>
            <person name="de Hoog S."/>
            <person name="Vicente V.A."/>
            <person name="Weiss V.A."/>
            <person name="de Vries M."/>
            <person name="Cruz L.M."/>
            <person name="Souza E.M."/>
        </authorList>
    </citation>
    <scope>NUCLEOTIDE SEQUENCE [LARGE SCALE GENOMIC DNA]</scope>
    <source>
        <strain evidence="2 3">CBS 131958</strain>
    </source>
</reference>
<evidence type="ECO:0000313" key="2">
    <source>
        <dbReference type="EMBL" id="KPI38217.1"/>
    </source>
</evidence>
<dbReference type="VEuPathDB" id="FungiDB:AB675_992"/>
<keyword evidence="3" id="KW-1185">Reference proteome</keyword>
<gene>
    <name evidence="2" type="ORF">AB675_992</name>
</gene>
<dbReference type="AlphaFoldDB" id="A0A0N1H8G7"/>
<protein>
    <submittedName>
        <fullName evidence="2">Uncharacterized protein</fullName>
    </submittedName>
</protein>
<sequence>MAYQAPSIRPTPLPTPEPFVDPNEDVVDWSEDYDELPPNDTSYIAYQEYRYGITDHTQAPMGYDRWTAEWNGNEETGAMRIDDDGSEPGWPVGRDGDVDGDKESLSSTSSKRISDSVQNGLKRVPAESWSEMMRSRDDGDEDEAMDEDEQSDSDSSSGSDGVDEDANLHNSDLLDIDSDSDSDSDSDDDSETHRKIDLPDSTINILMPNEHNRDTTPNTGLGATLTFTRSSSPNSSTKIREMEWSWASFDEPASALLQNDELLYLKDTLWQIREAIPKMRDAASQADRDELEVTVQQLAAGLEQHRKARDALLAEQYARRARRGAFSGAEALGGSNGGEADRVFDYQLEVAKKRAEEAVQLESLLGLLTLSDESQAKAGLDSLMEGLRL</sequence>
<feature type="region of interest" description="Disordered" evidence="1">
    <location>
        <begin position="1"/>
        <end position="21"/>
    </location>
</feature>
<proteinExistence type="predicted"/>
<dbReference type="Proteomes" id="UP000038010">
    <property type="component" value="Unassembled WGS sequence"/>
</dbReference>
<feature type="compositionally biased region" description="Polar residues" evidence="1">
    <location>
        <begin position="215"/>
        <end position="235"/>
    </location>
</feature>
<feature type="compositionally biased region" description="Polar residues" evidence="1">
    <location>
        <begin position="105"/>
        <end position="119"/>
    </location>
</feature>
<accession>A0A0N1H8G7</accession>
<organism evidence="2 3">
    <name type="scientific">Cyphellophora attinorum</name>
    <dbReference type="NCBI Taxonomy" id="1664694"/>
    <lineage>
        <taxon>Eukaryota</taxon>
        <taxon>Fungi</taxon>
        <taxon>Dikarya</taxon>
        <taxon>Ascomycota</taxon>
        <taxon>Pezizomycotina</taxon>
        <taxon>Eurotiomycetes</taxon>
        <taxon>Chaetothyriomycetidae</taxon>
        <taxon>Chaetothyriales</taxon>
        <taxon>Cyphellophoraceae</taxon>
        <taxon>Cyphellophora</taxon>
    </lineage>
</organism>
<feature type="compositionally biased region" description="Basic and acidic residues" evidence="1">
    <location>
        <begin position="94"/>
        <end position="104"/>
    </location>
</feature>